<keyword evidence="2" id="KW-1133">Transmembrane helix</keyword>
<evidence type="ECO:0000313" key="5">
    <source>
        <dbReference type="Proteomes" id="UP000272400"/>
    </source>
</evidence>
<name>A0A3N1CWE8_9ACTN</name>
<evidence type="ECO:0000313" key="4">
    <source>
        <dbReference type="EMBL" id="ROO85038.1"/>
    </source>
</evidence>
<accession>A0A3N1CWE8</accession>
<evidence type="ECO:0000256" key="1">
    <source>
        <dbReference type="SAM" id="MobiDB-lite"/>
    </source>
</evidence>
<evidence type="ECO:0000256" key="2">
    <source>
        <dbReference type="SAM" id="Phobius"/>
    </source>
</evidence>
<protein>
    <submittedName>
        <fullName evidence="4">Putative regulator of septum formation</fullName>
    </submittedName>
</protein>
<gene>
    <name evidence="4" type="ORF">EDD29_2573</name>
</gene>
<dbReference type="Pfam" id="PF13845">
    <property type="entry name" value="Septum_form"/>
    <property type="match status" value="1"/>
</dbReference>
<feature type="transmembrane region" description="Helical" evidence="2">
    <location>
        <begin position="56"/>
        <end position="81"/>
    </location>
</feature>
<reference evidence="4 5" key="1">
    <citation type="submission" date="2018-11" db="EMBL/GenBank/DDBJ databases">
        <title>Sequencing the genomes of 1000 actinobacteria strains.</title>
        <authorList>
            <person name="Klenk H.-P."/>
        </authorList>
    </citation>
    <scope>NUCLEOTIDE SEQUENCE [LARGE SCALE GENOMIC DNA]</scope>
    <source>
        <strain evidence="4 5">DSM 44254</strain>
    </source>
</reference>
<evidence type="ECO:0000259" key="3">
    <source>
        <dbReference type="Pfam" id="PF13845"/>
    </source>
</evidence>
<dbReference type="AlphaFoldDB" id="A0A3N1CWE8"/>
<dbReference type="Proteomes" id="UP000272400">
    <property type="component" value="Unassembled WGS sequence"/>
</dbReference>
<feature type="domain" description="Septum formation-related" evidence="3">
    <location>
        <begin position="129"/>
        <end position="342"/>
    </location>
</feature>
<feature type="region of interest" description="Disordered" evidence="1">
    <location>
        <begin position="1"/>
        <end position="28"/>
    </location>
</feature>
<dbReference type="InterPro" id="IPR026004">
    <property type="entry name" value="Septum_form"/>
</dbReference>
<organism evidence="4 5">
    <name type="scientific">Actinocorallia herbida</name>
    <dbReference type="NCBI Taxonomy" id="58109"/>
    <lineage>
        <taxon>Bacteria</taxon>
        <taxon>Bacillati</taxon>
        <taxon>Actinomycetota</taxon>
        <taxon>Actinomycetes</taxon>
        <taxon>Streptosporangiales</taxon>
        <taxon>Thermomonosporaceae</taxon>
        <taxon>Actinocorallia</taxon>
    </lineage>
</organism>
<sequence>MTHDPFGGRGVPGSVPPPGQGSAYGQVPGSQGPYPQGPYLPGAPVPGGRDRPRNGLAIGALVFGVIGGVCVSVPLAIAALVRVRRTGGPGTGMAIAGIVLSAVWLAAGSLVAALVFAVADEMEEVKLTQGACFNAPVEDESLVERTMTNCAKPHMYQVLSVEALGEGPYPGDGEVVRRGEEKCLGRWDGALLQSPYAETHRLTYALPTRVAWPFDKTVACLLESIGGKKRPFADLSAVPVDQARKTWSALVVADCFDLPEEEAATVVTVACDEPHDAQVVRTFSFAEGRWPGRKRVDERSGARCDRMVGTFFDAHPPGILTDYTYVGPTRAEWAAGDRRVLCLVESGYDDESLTTSLVP</sequence>
<keyword evidence="2" id="KW-0812">Transmembrane</keyword>
<dbReference type="RefSeq" id="WP_170201380.1">
    <property type="nucleotide sequence ID" value="NZ_RJKE01000001.1"/>
</dbReference>
<proteinExistence type="predicted"/>
<keyword evidence="5" id="KW-1185">Reference proteome</keyword>
<feature type="transmembrane region" description="Helical" evidence="2">
    <location>
        <begin position="93"/>
        <end position="119"/>
    </location>
</feature>
<dbReference type="EMBL" id="RJKE01000001">
    <property type="protein sequence ID" value="ROO85038.1"/>
    <property type="molecule type" value="Genomic_DNA"/>
</dbReference>
<keyword evidence="2" id="KW-0472">Membrane</keyword>
<comment type="caution">
    <text evidence="4">The sequence shown here is derived from an EMBL/GenBank/DDBJ whole genome shotgun (WGS) entry which is preliminary data.</text>
</comment>